<evidence type="ECO:0000313" key="2">
    <source>
        <dbReference type="EMBL" id="MBB6221342.1"/>
    </source>
</evidence>
<organism evidence="2 3">
    <name type="scientific">Rhizobium leguminosarum</name>
    <dbReference type="NCBI Taxonomy" id="384"/>
    <lineage>
        <taxon>Bacteria</taxon>
        <taxon>Pseudomonadati</taxon>
        <taxon>Pseudomonadota</taxon>
        <taxon>Alphaproteobacteria</taxon>
        <taxon>Hyphomicrobiales</taxon>
        <taxon>Rhizobiaceae</taxon>
        <taxon>Rhizobium/Agrobacterium group</taxon>
        <taxon>Rhizobium</taxon>
    </lineage>
</organism>
<proteinExistence type="predicted"/>
<gene>
    <name evidence="2" type="ORF">GGE66_002312</name>
</gene>
<dbReference type="AlphaFoldDB" id="A0A7W9ZR70"/>
<comment type="caution">
    <text evidence="2">The sequence shown here is derived from an EMBL/GenBank/DDBJ whole genome shotgun (WGS) entry which is preliminary data.</text>
</comment>
<dbReference type="Proteomes" id="UP000517187">
    <property type="component" value="Unassembled WGS sequence"/>
</dbReference>
<feature type="region of interest" description="Disordered" evidence="1">
    <location>
        <begin position="1"/>
        <end position="39"/>
    </location>
</feature>
<evidence type="ECO:0000256" key="1">
    <source>
        <dbReference type="SAM" id="MobiDB-lite"/>
    </source>
</evidence>
<name>A0A7W9ZR70_RHILE</name>
<sequence>MQQANVFQRPLPVLRRAALSRKSRTDMTDTHSKSRQRAEIAFGNVQSQFLARSRAVEEIDQTVRAREEKTLRLREAREAKELQDRLMAAAGPAKQKKKK</sequence>
<accession>A0A7W9ZR70</accession>
<evidence type="ECO:0000313" key="3">
    <source>
        <dbReference type="Proteomes" id="UP000517187"/>
    </source>
</evidence>
<feature type="compositionally biased region" description="Basic and acidic residues" evidence="1">
    <location>
        <begin position="23"/>
        <end position="38"/>
    </location>
</feature>
<protein>
    <submittedName>
        <fullName evidence="2">Uncharacterized protein</fullName>
    </submittedName>
</protein>
<dbReference type="EMBL" id="JACIIJ010000004">
    <property type="protein sequence ID" value="MBB6221342.1"/>
    <property type="molecule type" value="Genomic_DNA"/>
</dbReference>
<reference evidence="2 3" key="1">
    <citation type="submission" date="2020-08" db="EMBL/GenBank/DDBJ databases">
        <title>Genomic Encyclopedia of Type Strains, Phase IV (KMG-V): Genome sequencing to study the core and pangenomes of soil and plant-associated prokaryotes.</title>
        <authorList>
            <person name="Whitman W."/>
        </authorList>
    </citation>
    <scope>NUCLEOTIDE SEQUENCE [LARGE SCALE GENOMIC DNA]</scope>
    <source>
        <strain evidence="2 3">SEMIA 4011</strain>
    </source>
</reference>